<dbReference type="PANTHER" id="PTHR47977">
    <property type="entry name" value="RAS-RELATED PROTEIN RAB"/>
    <property type="match status" value="1"/>
</dbReference>
<organism evidence="3">
    <name type="scientific">marine sediment metagenome</name>
    <dbReference type="NCBI Taxonomy" id="412755"/>
    <lineage>
        <taxon>unclassified sequences</taxon>
        <taxon>metagenomes</taxon>
        <taxon>ecological metagenomes</taxon>
    </lineage>
</organism>
<dbReference type="SMART" id="SM00173">
    <property type="entry name" value="RAS"/>
    <property type="match status" value="1"/>
</dbReference>
<dbReference type="FunFam" id="3.40.50.300:FF:001329">
    <property type="entry name" value="Small GTP-binding protein, putative"/>
    <property type="match status" value="1"/>
</dbReference>
<dbReference type="SMART" id="SM00175">
    <property type="entry name" value="RAB"/>
    <property type="match status" value="1"/>
</dbReference>
<comment type="caution">
    <text evidence="3">The sequence shown here is derived from an EMBL/GenBank/DDBJ whole genome shotgun (WGS) entry which is preliminary data.</text>
</comment>
<dbReference type="Gene3D" id="3.40.50.300">
    <property type="entry name" value="P-loop containing nucleotide triphosphate hydrolases"/>
    <property type="match status" value="1"/>
</dbReference>
<dbReference type="SUPFAM" id="SSF52540">
    <property type="entry name" value="P-loop containing nucleoside triphosphate hydrolases"/>
    <property type="match status" value="1"/>
</dbReference>
<dbReference type="PRINTS" id="PR00449">
    <property type="entry name" value="RASTRNSFRMNG"/>
</dbReference>
<dbReference type="PROSITE" id="PS51419">
    <property type="entry name" value="RAB"/>
    <property type="match status" value="1"/>
</dbReference>
<dbReference type="InterPro" id="IPR001806">
    <property type="entry name" value="Small_GTPase"/>
</dbReference>
<dbReference type="PROSITE" id="PS51421">
    <property type="entry name" value="RAS"/>
    <property type="match status" value="1"/>
</dbReference>
<dbReference type="AlphaFoldDB" id="A0A0F9MVD9"/>
<gene>
    <name evidence="3" type="ORF">LCGC14_1108530</name>
</gene>
<dbReference type="EMBL" id="LAZR01005043">
    <property type="protein sequence ID" value="KKN03347.1"/>
    <property type="molecule type" value="Genomic_DNA"/>
</dbReference>
<accession>A0A0F9MVD9</accession>
<evidence type="ECO:0008006" key="4">
    <source>
        <dbReference type="Google" id="ProtNLM"/>
    </source>
</evidence>
<dbReference type="InterPro" id="IPR005225">
    <property type="entry name" value="Small_GTP-bd"/>
</dbReference>
<dbReference type="SMART" id="SM00174">
    <property type="entry name" value="RHO"/>
    <property type="match status" value="1"/>
</dbReference>
<keyword evidence="1" id="KW-0547">Nucleotide-binding</keyword>
<proteinExistence type="predicted"/>
<dbReference type="InterPro" id="IPR027417">
    <property type="entry name" value="P-loop_NTPase"/>
</dbReference>
<dbReference type="CDD" id="cd00154">
    <property type="entry name" value="Rab"/>
    <property type="match status" value="1"/>
</dbReference>
<reference evidence="3" key="1">
    <citation type="journal article" date="2015" name="Nature">
        <title>Complex archaea that bridge the gap between prokaryotes and eukaryotes.</title>
        <authorList>
            <person name="Spang A."/>
            <person name="Saw J.H."/>
            <person name="Jorgensen S.L."/>
            <person name="Zaremba-Niedzwiedzka K."/>
            <person name="Martijn J."/>
            <person name="Lind A.E."/>
            <person name="van Eijk R."/>
            <person name="Schleper C."/>
            <person name="Guy L."/>
            <person name="Ettema T.J."/>
        </authorList>
    </citation>
    <scope>NUCLEOTIDE SEQUENCE</scope>
</reference>
<dbReference type="PROSITE" id="PS51420">
    <property type="entry name" value="RHO"/>
    <property type="match status" value="1"/>
</dbReference>
<sequence>MGKKNIILKIALLGDPAVGKTSLINRFTEESFKDDYQPTLGVNIIMKKLKLDDFNVQLAIWDIAGQDKYELTRRLFFEGCSGALLVYDLTRSSTIDHIKNKWVIDFSKFARPDGMYILIGNKGDLKDSITISSEKGREIAKEITASDFIETSAKSGDNVERAFEGLVTQILKNFNFKRK</sequence>
<evidence type="ECO:0000256" key="2">
    <source>
        <dbReference type="ARBA" id="ARBA00023134"/>
    </source>
</evidence>
<dbReference type="InterPro" id="IPR050227">
    <property type="entry name" value="Rab"/>
</dbReference>
<keyword evidence="2" id="KW-0342">GTP-binding</keyword>
<name>A0A0F9MVD9_9ZZZZ</name>
<protein>
    <recommendedName>
        <fullName evidence="4">GTP-binding protein</fullName>
    </recommendedName>
</protein>
<evidence type="ECO:0000313" key="3">
    <source>
        <dbReference type="EMBL" id="KKN03347.1"/>
    </source>
</evidence>
<dbReference type="NCBIfam" id="TIGR00231">
    <property type="entry name" value="small_GTP"/>
    <property type="match status" value="1"/>
</dbReference>
<dbReference type="GO" id="GO:0005525">
    <property type="term" value="F:GTP binding"/>
    <property type="evidence" value="ECO:0007669"/>
    <property type="project" value="UniProtKB-KW"/>
</dbReference>
<evidence type="ECO:0000256" key="1">
    <source>
        <dbReference type="ARBA" id="ARBA00022741"/>
    </source>
</evidence>
<dbReference type="GO" id="GO:0003924">
    <property type="term" value="F:GTPase activity"/>
    <property type="evidence" value="ECO:0007669"/>
    <property type="project" value="InterPro"/>
</dbReference>
<dbReference type="Pfam" id="PF00071">
    <property type="entry name" value="Ras"/>
    <property type="match status" value="1"/>
</dbReference>